<feature type="compositionally biased region" description="Basic and acidic residues" evidence="1">
    <location>
        <begin position="1"/>
        <end position="18"/>
    </location>
</feature>
<evidence type="ECO:0000313" key="2">
    <source>
        <dbReference type="EMBL" id="CAG8829027.1"/>
    </source>
</evidence>
<feature type="region of interest" description="Disordered" evidence="1">
    <location>
        <begin position="1"/>
        <end position="24"/>
    </location>
</feature>
<dbReference type="AlphaFoldDB" id="A0A9N9PCH7"/>
<sequence>AVRLPTKEELEDRPEAGPEPRTQAFRNDNKYKNLINKEFRRLGEINKGQERLENDLEFREQEIGTVVKRRAIAVYHTKVPKSHPDNGSDIRKTLESQKSSLGKYLKKEFDKHGQFKFALCSLTKFLINDKPGNNNAEKKNS</sequence>
<gene>
    <name evidence="2" type="ORF">DERYTH_LOCUS28602</name>
</gene>
<reference evidence="2" key="1">
    <citation type="submission" date="2021-06" db="EMBL/GenBank/DDBJ databases">
        <authorList>
            <person name="Kallberg Y."/>
            <person name="Tangrot J."/>
            <person name="Rosling A."/>
        </authorList>
    </citation>
    <scope>NUCLEOTIDE SEQUENCE</scope>
    <source>
        <strain evidence="2">MA453B</strain>
    </source>
</reference>
<name>A0A9N9PCH7_9GLOM</name>
<feature type="non-terminal residue" evidence="2">
    <location>
        <position position="1"/>
    </location>
</feature>
<keyword evidence="3" id="KW-1185">Reference proteome</keyword>
<dbReference type="Proteomes" id="UP000789405">
    <property type="component" value="Unassembled WGS sequence"/>
</dbReference>
<evidence type="ECO:0000256" key="1">
    <source>
        <dbReference type="SAM" id="MobiDB-lite"/>
    </source>
</evidence>
<organism evidence="2 3">
    <name type="scientific">Dentiscutata erythropus</name>
    <dbReference type="NCBI Taxonomy" id="1348616"/>
    <lineage>
        <taxon>Eukaryota</taxon>
        <taxon>Fungi</taxon>
        <taxon>Fungi incertae sedis</taxon>
        <taxon>Mucoromycota</taxon>
        <taxon>Glomeromycotina</taxon>
        <taxon>Glomeromycetes</taxon>
        <taxon>Diversisporales</taxon>
        <taxon>Gigasporaceae</taxon>
        <taxon>Dentiscutata</taxon>
    </lineage>
</organism>
<comment type="caution">
    <text evidence="2">The sequence shown here is derived from an EMBL/GenBank/DDBJ whole genome shotgun (WGS) entry which is preliminary data.</text>
</comment>
<protein>
    <submittedName>
        <fullName evidence="2">6436_t:CDS:1</fullName>
    </submittedName>
</protein>
<dbReference type="EMBL" id="CAJVPY010072453">
    <property type="protein sequence ID" value="CAG8829027.1"/>
    <property type="molecule type" value="Genomic_DNA"/>
</dbReference>
<evidence type="ECO:0000313" key="3">
    <source>
        <dbReference type="Proteomes" id="UP000789405"/>
    </source>
</evidence>
<dbReference type="OrthoDB" id="2444107at2759"/>
<accession>A0A9N9PCH7</accession>
<proteinExistence type="predicted"/>